<proteinExistence type="predicted"/>
<dbReference type="AlphaFoldDB" id="A0A0A8J3F1"/>
<evidence type="ECO:0000313" key="2">
    <source>
        <dbReference type="EMBL" id="BAQ00924.1"/>
    </source>
</evidence>
<keyword evidence="2" id="KW-0808">Transferase</keyword>
<organism evidence="2">
    <name type="scientific">Escherichia coli</name>
    <dbReference type="NCBI Taxonomy" id="562"/>
    <lineage>
        <taxon>Bacteria</taxon>
        <taxon>Pseudomonadati</taxon>
        <taxon>Pseudomonadota</taxon>
        <taxon>Gammaproteobacteria</taxon>
        <taxon>Enterobacterales</taxon>
        <taxon>Enterobacteriaceae</taxon>
        <taxon>Escherichia</taxon>
    </lineage>
</organism>
<evidence type="ECO:0000259" key="1">
    <source>
        <dbReference type="Pfam" id="PF00535"/>
    </source>
</evidence>
<dbReference type="Gene3D" id="3.90.550.10">
    <property type="entry name" value="Spore Coat Polysaccharide Biosynthesis Protein SpsA, Chain A"/>
    <property type="match status" value="1"/>
</dbReference>
<name>A0A0A8J3F1_ECOLX</name>
<dbReference type="InterPro" id="IPR001173">
    <property type="entry name" value="Glyco_trans_2-like"/>
</dbReference>
<dbReference type="PANTHER" id="PTHR22916:SF3">
    <property type="entry name" value="UDP-GLCNAC:BETAGAL BETA-1,3-N-ACETYLGLUCOSAMINYLTRANSFERASE-LIKE PROTEIN 1"/>
    <property type="match status" value="1"/>
</dbReference>
<protein>
    <submittedName>
        <fullName evidence="2">Putative glycosyltransferase</fullName>
    </submittedName>
</protein>
<dbReference type="InterPro" id="IPR029044">
    <property type="entry name" value="Nucleotide-diphossugar_trans"/>
</dbReference>
<dbReference type="EMBL" id="AB811619">
    <property type="protein sequence ID" value="BAQ00924.1"/>
    <property type="molecule type" value="Genomic_DNA"/>
</dbReference>
<dbReference type="PANTHER" id="PTHR22916">
    <property type="entry name" value="GLYCOSYLTRANSFERASE"/>
    <property type="match status" value="1"/>
</dbReference>
<reference evidence="2" key="1">
    <citation type="journal article" date="2014" name="DNA Res.">
        <title>A complete view of the genetic diversity of the Escherichia coli O-antigen biosynthesis gene cluster.</title>
        <authorList>
            <person name="Iguchi A."/>
            <person name="Iyoda S."/>
            <person name="Kikuchi T."/>
            <person name="Ogura Y."/>
            <person name="Katsura K."/>
            <person name="Ohnishi M."/>
            <person name="Hayashi T."/>
            <person name="Thomson N.R."/>
        </authorList>
    </citation>
    <scope>NUCLEOTIDE SEQUENCE</scope>
    <source>
        <strain evidence="2">Bi7455-41</strain>
    </source>
</reference>
<dbReference type="SUPFAM" id="SSF53448">
    <property type="entry name" value="Nucleotide-diphospho-sugar transferases"/>
    <property type="match status" value="1"/>
</dbReference>
<dbReference type="CDD" id="cd06433">
    <property type="entry name" value="GT_2_WfgS_like"/>
    <property type="match status" value="1"/>
</dbReference>
<sequence>MMRKKLSIVTVVYNGERFIENAINSVISQKNEQVEYIIVDGGSTDSTLNIIEKYKNKIDIFISEKDKGIYDAMNKGWSKATGEYVAFLNSDDFYQPGLLNSVLNETNKNPDMIVTNTLIQDGEGKRKLFNRVTRKEDYKLHLRLPFMHPSVFIKKCIISKHNGFSLNYKIASDCDLLLKVLNESISIEYVNAYIVMRLGGVSDVNYKLGRKEYRDIYFNHFNRKIKANIGYVESLLSHYCYKAIRILK</sequence>
<feature type="domain" description="Glycosyltransferase 2-like" evidence="1">
    <location>
        <begin position="7"/>
        <end position="130"/>
    </location>
</feature>
<dbReference type="Pfam" id="PF00535">
    <property type="entry name" value="Glycos_transf_2"/>
    <property type="match status" value="1"/>
</dbReference>
<dbReference type="GO" id="GO:0016758">
    <property type="term" value="F:hexosyltransferase activity"/>
    <property type="evidence" value="ECO:0007669"/>
    <property type="project" value="UniProtKB-ARBA"/>
</dbReference>
<accession>A0A0A8J3F1</accession>